<keyword evidence="6" id="KW-1185">Reference proteome</keyword>
<organism evidence="5 6">
    <name type="scientific">Lymnaea stagnalis</name>
    <name type="common">Great pond snail</name>
    <name type="synonym">Helix stagnalis</name>
    <dbReference type="NCBI Taxonomy" id="6523"/>
    <lineage>
        <taxon>Eukaryota</taxon>
        <taxon>Metazoa</taxon>
        <taxon>Spiralia</taxon>
        <taxon>Lophotrochozoa</taxon>
        <taxon>Mollusca</taxon>
        <taxon>Gastropoda</taxon>
        <taxon>Heterobranchia</taxon>
        <taxon>Euthyneura</taxon>
        <taxon>Panpulmonata</taxon>
        <taxon>Hygrophila</taxon>
        <taxon>Lymnaeoidea</taxon>
        <taxon>Lymnaeidae</taxon>
        <taxon>Lymnaea</taxon>
    </lineage>
</organism>
<dbReference type="InterPro" id="IPR055110">
    <property type="entry name" value="RECK-like_N"/>
</dbReference>
<keyword evidence="2" id="KW-0732">Signal</keyword>
<dbReference type="Pfam" id="PF07648">
    <property type="entry name" value="Kazal_2"/>
    <property type="match status" value="3"/>
</dbReference>
<dbReference type="CDD" id="cd00104">
    <property type="entry name" value="KAZAL_FS"/>
    <property type="match status" value="1"/>
</dbReference>
<sequence>MPSDISTSTNMTLLFLTCFLLNSLVHGKAPAACCSDVANEKCQRACNQIHHQGSPIPQMQMLLSSAEACPPETSDFWQCVNDTLPAVKLMAMWPGKTCCDMAKGKECRKKCNLADSKEAMMRACRESNEISLFSCVQLQEDGNQCCSRAKGTSCGIVCRGVYLTGNNNSKPTRLTLQQHCGVQDKKVADCVLKQWQPLNSNTQKYLPCCDKAQTFNCKTTCKTVLRTIMSEDDTIEELIKVCSQPQPTDPFWQCFLSNPGSKKNETTPMYRIDNAKLQCCGKASSNRCRDLCTQTYKKGWSYHSEFESSCSYIQPVSTVEASMHNCLTDVDQPCKLGCTGLSFCSNFNHRPTELFRSCTPEADEAAQKVYNSWKKGVIHLSQMTIPVKDISQCKPAMWKAIACALEVKPCSTQQSLITLCKEDCLLILNQCVNPSMLTGEQTVPALCNALPSKNLAGSCVSMDQYLVESPYNNRLEVRHPCNPNPCAGDEVCLVRRRKCKESHDCHSYVCHKACPLGQVSKVLVPKGTDVRLANHDTDHSSQEDCYLACHCGSRGVVENCKPLTCMKRDACVMGHDNSREHGVQFSVDGSKCMCFSGKLLCARRTCQPDNQSPLYTGMPGNCPTEYEPVCGANGKTYPNMCMAKCAGVSNIKAHKACSDEDVCAHKLCPVGSRCVPRPQLCLNDMHGDYCPQFECVNVSGICNGHHHDPVCSSTGEEFSNTCLLYAHGRTLGYRGHCQNSCSTTGVVCGHDGETYTNECAAWAARVTVDYTGRCKAFGNLTGYTGKTTTCNHVDCPPLQPSNCVGIMPPGGCCPICAAQLRLLWDPRLMTVAANHSKSKIISAMDVLNSLSDHVTVLECDVFGYVSINGELIVILGPSVSHPTALQVEACQNEAERIHNLIHMGSPNIASYLTLSPFLLVSMERSTVSLTIMLDTTYQSLQDTGDNNSSGNIQLTSGLFVLILFQCVKLWHASVQL</sequence>
<dbReference type="PROSITE" id="PS50026">
    <property type="entry name" value="EGF_3"/>
    <property type="match status" value="1"/>
</dbReference>
<name>A0AAV2H2W1_LYMST</name>
<dbReference type="InterPro" id="IPR036058">
    <property type="entry name" value="Kazal_dom_sf"/>
</dbReference>
<dbReference type="InterPro" id="IPR056979">
    <property type="entry name" value="FZ_RECK"/>
</dbReference>
<proteinExistence type="predicted"/>
<evidence type="ECO:0000256" key="1">
    <source>
        <dbReference type="PROSITE-ProRule" id="PRU00076"/>
    </source>
</evidence>
<evidence type="ECO:0008006" key="7">
    <source>
        <dbReference type="Google" id="ProtNLM"/>
    </source>
</evidence>
<reference evidence="5 6" key="1">
    <citation type="submission" date="2024-04" db="EMBL/GenBank/DDBJ databases">
        <authorList>
            <consortium name="Genoscope - CEA"/>
            <person name="William W."/>
        </authorList>
    </citation>
    <scope>NUCLEOTIDE SEQUENCE [LARGE SCALE GENOMIC DNA]</scope>
</reference>
<dbReference type="InterPro" id="IPR039016">
    <property type="entry name" value="RECK"/>
</dbReference>
<keyword evidence="1" id="KW-1015">Disulfide bond</keyword>
<evidence type="ECO:0000259" key="3">
    <source>
        <dbReference type="PROSITE" id="PS50026"/>
    </source>
</evidence>
<dbReference type="Gene3D" id="3.30.60.30">
    <property type="match status" value="2"/>
</dbReference>
<evidence type="ECO:0000313" key="6">
    <source>
        <dbReference type="Proteomes" id="UP001497497"/>
    </source>
</evidence>
<dbReference type="Proteomes" id="UP001497497">
    <property type="component" value="Unassembled WGS sequence"/>
</dbReference>
<feature type="domain" description="EGF-like" evidence="3">
    <location>
        <begin position="659"/>
        <end position="691"/>
    </location>
</feature>
<dbReference type="GO" id="GO:0030198">
    <property type="term" value="P:extracellular matrix organization"/>
    <property type="evidence" value="ECO:0007669"/>
    <property type="project" value="TreeGrafter"/>
</dbReference>
<gene>
    <name evidence="5" type="ORF">GSLYS_00002145001</name>
</gene>
<feature type="domain" description="Kazal-like" evidence="4">
    <location>
        <begin position="621"/>
        <end position="659"/>
    </location>
</feature>
<dbReference type="InterPro" id="IPR056976">
    <property type="entry name" value="EGF1_RECK"/>
</dbReference>
<dbReference type="GO" id="GO:0008191">
    <property type="term" value="F:metalloendopeptidase inhibitor activity"/>
    <property type="evidence" value="ECO:0007669"/>
    <property type="project" value="InterPro"/>
</dbReference>
<dbReference type="InterPro" id="IPR000742">
    <property type="entry name" value="EGF"/>
</dbReference>
<dbReference type="InterPro" id="IPR002350">
    <property type="entry name" value="Kazal_dom"/>
</dbReference>
<feature type="domain" description="Kazal-like" evidence="4">
    <location>
        <begin position="684"/>
        <end position="739"/>
    </location>
</feature>
<comment type="caution">
    <text evidence="5">The sequence shown here is derived from an EMBL/GenBank/DDBJ whole genome shotgun (WGS) entry which is preliminary data.</text>
</comment>
<dbReference type="PANTHER" id="PTHR13487:SF3">
    <property type="entry name" value="REVERSION-INDUCING CYSTEINE-RICH PROTEIN WITH KAZAL MOTIFS"/>
    <property type="match status" value="1"/>
</dbReference>
<dbReference type="InterPro" id="IPR056978">
    <property type="entry name" value="CC4_RECK"/>
</dbReference>
<feature type="signal peptide" evidence="2">
    <location>
        <begin position="1"/>
        <end position="27"/>
    </location>
</feature>
<dbReference type="SUPFAM" id="SSF100895">
    <property type="entry name" value="Kazal-type serine protease inhibitors"/>
    <property type="match status" value="2"/>
</dbReference>
<dbReference type="EMBL" id="CAXITT010000025">
    <property type="protein sequence ID" value="CAL1527975.1"/>
    <property type="molecule type" value="Genomic_DNA"/>
</dbReference>
<feature type="chain" id="PRO_5043718677" description="Reversion-inducing cysteine-rich protein with Kazal motifs" evidence="2">
    <location>
        <begin position="28"/>
        <end position="976"/>
    </location>
</feature>
<evidence type="ECO:0000259" key="4">
    <source>
        <dbReference type="PROSITE" id="PS51465"/>
    </source>
</evidence>
<dbReference type="Pfam" id="PF25027">
    <property type="entry name" value="EGF1_RECK"/>
    <property type="match status" value="1"/>
</dbReference>
<dbReference type="Pfam" id="PF22961">
    <property type="entry name" value="RECK-like_N"/>
    <property type="match status" value="1"/>
</dbReference>
<dbReference type="GO" id="GO:0005886">
    <property type="term" value="C:plasma membrane"/>
    <property type="evidence" value="ECO:0007669"/>
    <property type="project" value="TreeGrafter"/>
</dbReference>
<accession>A0AAV2H2W1</accession>
<dbReference type="Pfam" id="PF23298">
    <property type="entry name" value="FZ_RECK"/>
    <property type="match status" value="1"/>
</dbReference>
<dbReference type="PANTHER" id="PTHR13487">
    <property type="entry name" value="SERINE PROTEASE INHIBITOR"/>
    <property type="match status" value="1"/>
</dbReference>
<dbReference type="PROSITE" id="PS51465">
    <property type="entry name" value="KAZAL_2"/>
    <property type="match status" value="2"/>
</dbReference>
<dbReference type="Pfam" id="PF23332">
    <property type="entry name" value="CC4_RECK"/>
    <property type="match status" value="2"/>
</dbReference>
<keyword evidence="1" id="KW-0245">EGF-like domain</keyword>
<dbReference type="SMART" id="SM00280">
    <property type="entry name" value="KAZAL"/>
    <property type="match status" value="2"/>
</dbReference>
<protein>
    <recommendedName>
        <fullName evidence="7">Reversion-inducing cysteine-rich protein with Kazal motifs</fullName>
    </recommendedName>
</protein>
<evidence type="ECO:0000313" key="5">
    <source>
        <dbReference type="EMBL" id="CAL1527975.1"/>
    </source>
</evidence>
<comment type="caution">
    <text evidence="1">Lacks conserved residue(s) required for the propagation of feature annotation.</text>
</comment>
<feature type="disulfide bond" evidence="1">
    <location>
        <begin position="681"/>
        <end position="690"/>
    </location>
</feature>
<dbReference type="AlphaFoldDB" id="A0AAV2H2W1"/>
<evidence type="ECO:0000256" key="2">
    <source>
        <dbReference type="SAM" id="SignalP"/>
    </source>
</evidence>